<dbReference type="Pfam" id="PF00168">
    <property type="entry name" value="C2"/>
    <property type="match status" value="1"/>
</dbReference>
<evidence type="ECO:0000313" key="4">
    <source>
        <dbReference type="Proteomes" id="UP000241462"/>
    </source>
</evidence>
<dbReference type="OrthoDB" id="270970at2759"/>
<dbReference type="STRING" id="2025994.A0A2T3AHS6"/>
<feature type="domain" description="C2" evidence="2">
    <location>
        <begin position="9"/>
        <end position="128"/>
    </location>
</feature>
<feature type="compositionally biased region" description="Basic and acidic residues" evidence="1">
    <location>
        <begin position="332"/>
        <end position="343"/>
    </location>
</feature>
<dbReference type="InParanoid" id="A0A2T3AHS6"/>
<organism evidence="3 4">
    <name type="scientific">Coniella lustricola</name>
    <dbReference type="NCBI Taxonomy" id="2025994"/>
    <lineage>
        <taxon>Eukaryota</taxon>
        <taxon>Fungi</taxon>
        <taxon>Dikarya</taxon>
        <taxon>Ascomycota</taxon>
        <taxon>Pezizomycotina</taxon>
        <taxon>Sordariomycetes</taxon>
        <taxon>Sordariomycetidae</taxon>
        <taxon>Diaporthales</taxon>
        <taxon>Schizoparmaceae</taxon>
        <taxon>Coniella</taxon>
    </lineage>
</organism>
<feature type="compositionally biased region" description="Polar residues" evidence="1">
    <location>
        <begin position="468"/>
        <end position="485"/>
    </location>
</feature>
<dbReference type="PROSITE" id="PS50004">
    <property type="entry name" value="C2"/>
    <property type="match status" value="1"/>
</dbReference>
<dbReference type="SMART" id="SM00239">
    <property type="entry name" value="C2"/>
    <property type="match status" value="1"/>
</dbReference>
<dbReference type="PANTHER" id="PTHR47052:SF3">
    <property type="entry name" value="INGRESSION PROTEIN 1"/>
    <property type="match status" value="1"/>
</dbReference>
<evidence type="ECO:0000313" key="3">
    <source>
        <dbReference type="EMBL" id="PSR98957.1"/>
    </source>
</evidence>
<evidence type="ECO:0000256" key="1">
    <source>
        <dbReference type="SAM" id="MobiDB-lite"/>
    </source>
</evidence>
<feature type="compositionally biased region" description="Basic and acidic residues" evidence="1">
    <location>
        <begin position="671"/>
        <end position="682"/>
    </location>
</feature>
<accession>A0A2T3AHS6</accession>
<dbReference type="InterPro" id="IPR000008">
    <property type="entry name" value="C2_dom"/>
</dbReference>
<feature type="region of interest" description="Disordered" evidence="1">
    <location>
        <begin position="526"/>
        <end position="547"/>
    </location>
</feature>
<dbReference type="SUPFAM" id="SSF49562">
    <property type="entry name" value="C2 domain (Calcium/lipid-binding domain, CaLB)"/>
    <property type="match status" value="1"/>
</dbReference>
<feature type="compositionally biased region" description="Polar residues" evidence="1">
    <location>
        <begin position="697"/>
        <end position="706"/>
    </location>
</feature>
<dbReference type="InterPro" id="IPR035892">
    <property type="entry name" value="C2_domain_sf"/>
</dbReference>
<proteinExistence type="predicted"/>
<dbReference type="Proteomes" id="UP000241462">
    <property type="component" value="Unassembled WGS sequence"/>
</dbReference>
<dbReference type="Gene3D" id="2.60.40.150">
    <property type="entry name" value="C2 domain"/>
    <property type="match status" value="1"/>
</dbReference>
<dbReference type="InterPro" id="IPR052981">
    <property type="entry name" value="Ingression_C2_domain"/>
</dbReference>
<feature type="region of interest" description="Disordered" evidence="1">
    <location>
        <begin position="597"/>
        <end position="631"/>
    </location>
</feature>
<reference evidence="3 4" key="1">
    <citation type="journal article" date="2018" name="Mycol. Prog.">
        <title>Coniella lustricola, a new species from submerged detritus.</title>
        <authorList>
            <person name="Raudabaugh D.B."/>
            <person name="Iturriaga T."/>
            <person name="Carver A."/>
            <person name="Mondo S."/>
            <person name="Pangilinan J."/>
            <person name="Lipzen A."/>
            <person name="He G."/>
            <person name="Amirebrahimi M."/>
            <person name="Grigoriev I.V."/>
            <person name="Miller A.N."/>
        </authorList>
    </citation>
    <scope>NUCLEOTIDE SEQUENCE [LARGE SCALE GENOMIC DNA]</scope>
    <source>
        <strain evidence="3 4">B22-T-1</strain>
    </source>
</reference>
<sequence length="896" mass="97153">MGKAHLVNGPHSAGIFADMSIDGPVIGTLVLIVDRAKNLPNRKTIGKQDPYCAARLGKEAKKTTTDVRGGQTPRWDQELRFTVHDGPDYFQLKLSVFNDDKKTELIGEAWIDLRDIIIPGGGQNDLWQGLTCRGKYAGDVRIEITFYDSRPKPEKPVAKPKPVNAEPDALPAQQKIPKRRPLPSDPFTGQAPTQPSPPLQQQPAQSYAPNGVRSQPSLPRDYAPDTQLGSYGTTHQRHADSYSSASGSIHQSHSSRTDGRRQSVDMGFPVYPEDLEYPPSHQGIVMDTRFASPAPYGAPSSESAYGMEPEDDRPPPPPAHRIAPGSTPAPIMRKDVLRNEAHRQSIPSSNAYPGRPVYRAHESSPAAVPAGNDPYTGMNHPASPPRHQSYDAHYDHHHRSLQPTVEDVPDSPSSGLDDYKRITLRSSPLAQADYRHDASPPPLNLSGRNSAPAAHYQQPYHQDPTPDYSRNNEVSYAAPNHSSGPGNEPELLETQMRAPATTVPTALIPGVDPALSMEIAQKINEGGRHDRRHNPSISHMPRGSSRGRQMLAELPPSYDAPSDLSLHAQMPPYNSEAYEHNGSIYSRASSQHAMVRREMSPSRSPGGRNTIRRKSVSPAPPAENHRLSGVPFGPDSYNALNPALAVGAPKELESRASREYDEIDGVIITHDGREVDPSDHLPMDTWAPEPEPKAGKPSTTATVSFKSPSSGPHSPIPPPTSGRKALRIRERPVSAIPPSTYGTPDAAGGMSASMGRNRLQKKTNRSSAMPVMMSGANGLGYGSLAPSPLAPLPHQHDRDLYVSGALPVRASTVDYEHHAPAPMYDMQHMAMVGRDHSSSAPPLPAKIPIASSNALVPMRYGGDEGGDVALMEEMSRIDIGSGRARRHAQRPTIGGY</sequence>
<feature type="region of interest" description="Disordered" evidence="1">
    <location>
        <begin position="671"/>
        <end position="755"/>
    </location>
</feature>
<evidence type="ECO:0000259" key="2">
    <source>
        <dbReference type="PROSITE" id="PS50004"/>
    </source>
</evidence>
<gene>
    <name evidence="3" type="ORF">BD289DRAFT_458718</name>
</gene>
<dbReference type="EMBL" id="KZ678387">
    <property type="protein sequence ID" value="PSR98957.1"/>
    <property type="molecule type" value="Genomic_DNA"/>
</dbReference>
<protein>
    <recommendedName>
        <fullName evidence="2">C2 domain-containing protein</fullName>
    </recommendedName>
</protein>
<dbReference type="PANTHER" id="PTHR47052">
    <property type="entry name" value="CONSERVED SERINE PROLINE-RICH PROTEIN (AFU_ORTHOLOGUE AFUA_2G01790)"/>
    <property type="match status" value="1"/>
</dbReference>
<feature type="region of interest" description="Disordered" evidence="1">
    <location>
        <begin position="150"/>
        <end position="490"/>
    </location>
</feature>
<dbReference type="AlphaFoldDB" id="A0A2T3AHS6"/>
<keyword evidence="4" id="KW-1185">Reference proteome</keyword>
<feature type="compositionally biased region" description="Low complexity" evidence="1">
    <location>
        <begin position="241"/>
        <end position="254"/>
    </location>
</feature>
<name>A0A2T3AHS6_9PEZI</name>